<dbReference type="PROSITE" id="PS50943">
    <property type="entry name" value="HTH_CROC1"/>
    <property type="match status" value="1"/>
</dbReference>
<dbReference type="Pfam" id="PF13560">
    <property type="entry name" value="HTH_31"/>
    <property type="match status" value="1"/>
</dbReference>
<proteinExistence type="predicted"/>
<dbReference type="SMART" id="SM00530">
    <property type="entry name" value="HTH_XRE"/>
    <property type="match status" value="1"/>
</dbReference>
<gene>
    <name evidence="3" type="ORF">Vau01_048290</name>
</gene>
<dbReference type="SUPFAM" id="SSF52540">
    <property type="entry name" value="P-loop containing nucleoside triphosphate hydrolases"/>
    <property type="match status" value="1"/>
</dbReference>
<sequence>MGDQTGAMLGADADFGALLRRLRTATRLTQEGVAAGSGLSVRSIREIERGIVRYPRPDSVRRLADALGLAGEERTRFERLARAGYWTDRAQRLSPQDLSPRDLSPQPPPAPALPPRAAQLPALISDFVDRSELLAGLDGMLPAVDSAVTVVVVTGGGGSGKTTLAVRWAHGIAHRFPAGQLYVDLRGFSADPPLSPAKALSRFISALGLPRERVPADVAEAAAVYRSLVADRPVLVLLDNAVSAEQVAPLLPGCPGSVVVVTSRGPLDGLVISHGARRLTVGELGPDEALALLGRVIGTARVDAERAAAARLVAACGHLALAVRIAAARMLMRPDRSIGRYTAEFTAGNRLDALECDDAAVRRTFLHSYRRLDDGSRTVFRRLSLIAGPSFTLAATEAVSGLSRRAAGAALDRLTASHLVERVGEDRFRFHDLLRRYARERCDAEESVASREAVRSALLGWQVSHVRAAAAVLYPRKTQLPELANPGWPEAVFADRQAGLDWLDAEEANLVAAIRSYADEGPRRAVWLLGYALRGYFDLRGSSGDWLAVATLAVDAATRDSGLYARASAELSLATALTSVGRKSAAIAHALRSLAFSHEAGWDEGEATACGTLGSLYIGSAAVGAAAGYLNRGMDIFRRLGNLAGEANALDNLCTAHITLGNLESAAEGLRQALDLYRRADLSSGEGHALTRLAELHWAFDQDRTARRHANRALTAYRSAGHLVGEGYARVTLAVNAPDGALGGAIRQANHALDGIRRAGDRLYETKALNCLGNLYRRAGDAPAAHATYTRSLELARAIDDPHQAAVILVGLAQVAGADRSADHLDEAADIARVHGFRVVSADVHAARARALLARGERAAGTAVARQAADLYRATGNARGARHARELLAP</sequence>
<feature type="domain" description="HTH cro/C1-type" evidence="2">
    <location>
        <begin position="19"/>
        <end position="74"/>
    </location>
</feature>
<organism evidence="3 4">
    <name type="scientific">Virgisporangium aurantiacum</name>
    <dbReference type="NCBI Taxonomy" id="175570"/>
    <lineage>
        <taxon>Bacteria</taxon>
        <taxon>Bacillati</taxon>
        <taxon>Actinomycetota</taxon>
        <taxon>Actinomycetes</taxon>
        <taxon>Micromonosporales</taxon>
        <taxon>Micromonosporaceae</taxon>
        <taxon>Virgisporangium</taxon>
    </lineage>
</organism>
<dbReference type="InterPro" id="IPR011990">
    <property type="entry name" value="TPR-like_helical_dom_sf"/>
</dbReference>
<dbReference type="SMART" id="SM00028">
    <property type="entry name" value="TPR"/>
    <property type="match status" value="4"/>
</dbReference>
<dbReference type="CDD" id="cd00093">
    <property type="entry name" value="HTH_XRE"/>
    <property type="match status" value="1"/>
</dbReference>
<feature type="region of interest" description="Disordered" evidence="1">
    <location>
        <begin position="94"/>
        <end position="116"/>
    </location>
</feature>
<dbReference type="Gene3D" id="1.10.260.40">
    <property type="entry name" value="lambda repressor-like DNA-binding domains"/>
    <property type="match status" value="1"/>
</dbReference>
<dbReference type="PANTHER" id="PTHR47691:SF3">
    <property type="entry name" value="HTH-TYPE TRANSCRIPTIONAL REGULATOR RV0890C-RELATED"/>
    <property type="match status" value="1"/>
</dbReference>
<reference evidence="3" key="1">
    <citation type="submission" date="2021-01" db="EMBL/GenBank/DDBJ databases">
        <title>Whole genome shotgun sequence of Virgisporangium aurantiacum NBRC 16421.</title>
        <authorList>
            <person name="Komaki H."/>
            <person name="Tamura T."/>
        </authorList>
    </citation>
    <scope>NUCLEOTIDE SEQUENCE</scope>
    <source>
        <strain evidence="3">NBRC 16421</strain>
    </source>
</reference>
<comment type="caution">
    <text evidence="3">The sequence shown here is derived from an EMBL/GenBank/DDBJ whole genome shotgun (WGS) entry which is preliminary data.</text>
</comment>
<name>A0A8J4E123_9ACTN</name>
<evidence type="ECO:0000313" key="3">
    <source>
        <dbReference type="EMBL" id="GIJ57313.1"/>
    </source>
</evidence>
<keyword evidence="4" id="KW-1185">Reference proteome</keyword>
<evidence type="ECO:0000313" key="4">
    <source>
        <dbReference type="Proteomes" id="UP000612585"/>
    </source>
</evidence>
<dbReference type="Proteomes" id="UP000612585">
    <property type="component" value="Unassembled WGS sequence"/>
</dbReference>
<evidence type="ECO:0000256" key="1">
    <source>
        <dbReference type="SAM" id="MobiDB-lite"/>
    </source>
</evidence>
<evidence type="ECO:0000259" key="2">
    <source>
        <dbReference type="PROSITE" id="PS50943"/>
    </source>
</evidence>
<dbReference type="GO" id="GO:0003677">
    <property type="term" value="F:DNA binding"/>
    <property type="evidence" value="ECO:0007669"/>
    <property type="project" value="InterPro"/>
</dbReference>
<dbReference type="InterPro" id="IPR001387">
    <property type="entry name" value="Cro/C1-type_HTH"/>
</dbReference>
<dbReference type="EMBL" id="BOPG01000030">
    <property type="protein sequence ID" value="GIJ57313.1"/>
    <property type="molecule type" value="Genomic_DNA"/>
</dbReference>
<protein>
    <recommendedName>
        <fullName evidence="2">HTH cro/C1-type domain-containing protein</fullName>
    </recommendedName>
</protein>
<dbReference type="InterPro" id="IPR010982">
    <property type="entry name" value="Lambda_DNA-bd_dom_sf"/>
</dbReference>
<dbReference type="Gene3D" id="3.40.50.300">
    <property type="entry name" value="P-loop containing nucleotide triphosphate hydrolases"/>
    <property type="match status" value="1"/>
</dbReference>
<dbReference type="SUPFAM" id="SSF48452">
    <property type="entry name" value="TPR-like"/>
    <property type="match status" value="2"/>
</dbReference>
<accession>A0A8J4E123</accession>
<dbReference type="SUPFAM" id="SSF47413">
    <property type="entry name" value="lambda repressor-like DNA-binding domains"/>
    <property type="match status" value="1"/>
</dbReference>
<feature type="compositionally biased region" description="Pro residues" evidence="1">
    <location>
        <begin position="105"/>
        <end position="114"/>
    </location>
</feature>
<dbReference type="Gene3D" id="1.25.40.10">
    <property type="entry name" value="Tetratricopeptide repeat domain"/>
    <property type="match status" value="2"/>
</dbReference>
<dbReference type="AlphaFoldDB" id="A0A8J4E123"/>
<dbReference type="InterPro" id="IPR019734">
    <property type="entry name" value="TPR_rpt"/>
</dbReference>
<dbReference type="InterPro" id="IPR027417">
    <property type="entry name" value="P-loop_NTPase"/>
</dbReference>
<dbReference type="PANTHER" id="PTHR47691">
    <property type="entry name" value="REGULATOR-RELATED"/>
    <property type="match status" value="1"/>
</dbReference>